<organism evidence="2 3">
    <name type="scientific">Herbaspirillum hiltneri N3</name>
    <dbReference type="NCBI Taxonomy" id="1262470"/>
    <lineage>
        <taxon>Bacteria</taxon>
        <taxon>Pseudomonadati</taxon>
        <taxon>Pseudomonadota</taxon>
        <taxon>Betaproteobacteria</taxon>
        <taxon>Burkholderiales</taxon>
        <taxon>Oxalobacteraceae</taxon>
        <taxon>Herbaspirillum</taxon>
    </lineage>
</organism>
<feature type="domain" description="BioF2-like acetyltransferase" evidence="1">
    <location>
        <begin position="189"/>
        <end position="336"/>
    </location>
</feature>
<proteinExistence type="predicted"/>
<evidence type="ECO:0000313" key="2">
    <source>
        <dbReference type="EMBL" id="AKZ63870.1"/>
    </source>
</evidence>
<evidence type="ECO:0000313" key="3">
    <source>
        <dbReference type="Proteomes" id="UP000063429"/>
    </source>
</evidence>
<reference evidence="3" key="1">
    <citation type="journal article" date="2015" name="Genome Announc.">
        <title>Complete Genome Sequence of Herbaspirillum hiltneri N3 (DSM 17495), Isolated from Surface-Sterilized Wheat Roots.</title>
        <authorList>
            <person name="Guizelini D."/>
            <person name="Saizaki P.M."/>
            <person name="Coimbra N.A."/>
            <person name="Weiss V.A."/>
            <person name="Faoro H."/>
            <person name="Sfeir M.Z."/>
            <person name="Baura V.A."/>
            <person name="Monteiro R.A."/>
            <person name="Chubatsu L.S."/>
            <person name="Souza E.M."/>
            <person name="Cruz L.M."/>
            <person name="Pedrosa F.O."/>
            <person name="Raittz R.T."/>
            <person name="Marchaukoski J.N."/>
            <person name="Steffens M.B."/>
        </authorList>
    </citation>
    <scope>NUCLEOTIDE SEQUENCE [LARGE SCALE GENOMIC DNA]</scope>
    <source>
        <strain evidence="3">N3</strain>
    </source>
</reference>
<dbReference type="Pfam" id="PF13480">
    <property type="entry name" value="Acetyltransf_6"/>
    <property type="match status" value="1"/>
</dbReference>
<gene>
    <name evidence="2" type="ORF">F506_15425</name>
</gene>
<keyword evidence="3" id="KW-1185">Reference proteome</keyword>
<dbReference type="Proteomes" id="UP000063429">
    <property type="component" value="Chromosome"/>
</dbReference>
<evidence type="ECO:0000259" key="1">
    <source>
        <dbReference type="Pfam" id="PF13480"/>
    </source>
</evidence>
<sequence length="396" mass="44731">MKALSRHLLSELAPDIAGRFADGVAIRIHTSFEQAEQRWRAAQDTCACYGFQAYDWLATWHRTLGKRQGWEVLLVELTDADDRTLMLLPLGRRRQYGLRVAGFLGGEVTDYNAPLLRADADLSAFSMLWPVIMRLLGGVDVFRARRMPQHVEGVANPVAALAGMQHTEQAHVATLTAGFEEFQKQRSAKVFADTRRQLRRLGELGTVQLLIDASPPQRAQVVEAMARQKARRWHETGSRDLFAEEGYLAFYQDLAAQGLGGGAVVVSALYVNEHLVATHWGIRYGKRFYWLMPGYEDGEWGRYSVGRVLLDAVVRDCIAQGLALFDLTVGDEAYKQQWADHILPLYAGQQGHSLRGKLAVTLDRTYRRLRERARANETLRKLVRRLRGQRTAADSR</sequence>
<accession>A0ABN4HY20</accession>
<dbReference type="SUPFAM" id="SSF55729">
    <property type="entry name" value="Acyl-CoA N-acyltransferases (Nat)"/>
    <property type="match status" value="1"/>
</dbReference>
<dbReference type="RefSeq" id="WP_053198846.1">
    <property type="nucleotide sequence ID" value="NZ_CP011409.1"/>
</dbReference>
<dbReference type="EMBL" id="CP011409">
    <property type="protein sequence ID" value="AKZ63870.1"/>
    <property type="molecule type" value="Genomic_DNA"/>
</dbReference>
<protein>
    <submittedName>
        <fullName evidence="2">Cellulose biosynthesis protein CelD</fullName>
    </submittedName>
</protein>
<dbReference type="Gene3D" id="3.40.630.30">
    <property type="match status" value="1"/>
</dbReference>
<name>A0ABN4HY20_9BURK</name>
<dbReference type="InterPro" id="IPR038740">
    <property type="entry name" value="BioF2-like_GNAT_dom"/>
</dbReference>
<dbReference type="InterPro" id="IPR016181">
    <property type="entry name" value="Acyl_CoA_acyltransferase"/>
</dbReference>